<keyword evidence="2" id="KW-1133">Transmembrane helix</keyword>
<dbReference type="InterPro" id="IPR032534">
    <property type="entry name" value="EcxA_zinc-bd"/>
</dbReference>
<dbReference type="PANTHER" id="PTHR38478:SF1">
    <property type="entry name" value="ZINC DEPENDENT METALLOPROTEASE DOMAIN LIPOPROTEIN"/>
    <property type="match status" value="1"/>
</dbReference>
<evidence type="ECO:0000256" key="1">
    <source>
        <dbReference type="SAM" id="MobiDB-lite"/>
    </source>
</evidence>
<sequence>MAQVVDSPHFRIDSDSDEEIDIEIGVRPEPTSESQDQQTSEHDSASLLVNGRRIKRVRTAILTVSFLFLVGVSIGMVARFSRGHSDTESVATGDDLTASFGSLETIGGQEVLKGEVVPFLDVEFSQDDRAVFVLSKEHWNASFIVYPTVVRRAAPVKEHLERGGILLETNDFAFHFELSANGKQLQLVQEFHYASLRGDNADELQQMFDDSQWPGYVTKVPIYAETDKVYYIPSDIFLSNGFFVSPRLVSNEFTALESPSESFARNTVLFVEYELDSGVIEVNYAIGLLPDEVMLQRVADDRIGYFASHYTQFSLQDQRPSDSDGYHRWDPEVTVIHRRKLELDTTRNTTKEPITYYIDPSVPKEWREAFAAGVTAWIPAFEQIGFPNAIRAVLPGDNDWPADYRLGDLRYNSISVMISEQTYAFGPSIIDPRSGEILHSDITFEYGFFNEVMSDFDGRSPIDPPQSRRSTITDNMDTLQPSKTDKKAAHSRTGRSSQCGLSHDTQHQLDRILLSSIAGDDYGYVPKRLIAQHFTEIVMHEVGHTLGLRHNFAGSSAYSREQLRDPAFVAKHGVSTSVMDYLPVNVFSDLTKDEVDKHAFYMTTIGAYDYAAIAYGYSVVDDEVPGYKHPRLSNLATAAPLFLTDESVESMLNPYAQRFDLSSDVVDYAADLLQFVKDSRRANTVLNKIPEDASWTALWRRERFYLRLLEVAIKKVRPILGGVNVTHAHRGKGDDMYQAAFVTRDTQIKALDMLQNVILAKDGLFPQPKEYASYLEVVSFDEDCSEPSLDYACLGRGLVDVSGYILRVRGKALQAALFPALYRMLQLDALSPLKWHELLDAIQKTIAGLPESDSLVYVLDDLLGKVLSSHDLDVRMKKVLEEQFKVTPPPVVVVQSDDDKAHP</sequence>
<accession>A0A9W6T9V0</accession>
<gene>
    <name evidence="5" type="ORF">Plil01_000018100</name>
</gene>
<dbReference type="OrthoDB" id="406838at2759"/>
<name>A0A9W6T9V0_9STRA</name>
<feature type="region of interest" description="Disordered" evidence="1">
    <location>
        <begin position="458"/>
        <end position="502"/>
    </location>
</feature>
<protein>
    <submittedName>
        <fullName evidence="5">Unnamed protein product</fullName>
    </submittedName>
</protein>
<dbReference type="AlphaFoldDB" id="A0A9W6T9V0"/>
<feature type="domain" description="DUF5117" evidence="4">
    <location>
        <begin position="280"/>
        <end position="330"/>
    </location>
</feature>
<dbReference type="GO" id="GO:0008237">
    <property type="term" value="F:metallopeptidase activity"/>
    <property type="evidence" value="ECO:0007669"/>
    <property type="project" value="InterPro"/>
</dbReference>
<dbReference type="InterPro" id="IPR024079">
    <property type="entry name" value="MetalloPept_cat_dom_sf"/>
</dbReference>
<evidence type="ECO:0000259" key="3">
    <source>
        <dbReference type="Pfam" id="PF16313"/>
    </source>
</evidence>
<dbReference type="InterPro" id="IPR034032">
    <property type="entry name" value="Zn_MMP-like_bac"/>
</dbReference>
<evidence type="ECO:0000259" key="4">
    <source>
        <dbReference type="Pfam" id="PF17148"/>
    </source>
</evidence>
<dbReference type="Gene3D" id="3.40.390.10">
    <property type="entry name" value="Collagenase (Catalytic Domain)"/>
    <property type="match status" value="1"/>
</dbReference>
<comment type="caution">
    <text evidence="5">The sequence shown here is derived from an EMBL/GenBank/DDBJ whole genome shotgun (WGS) entry which is preliminary data.</text>
</comment>
<proteinExistence type="predicted"/>
<dbReference type="InterPro" id="IPR033413">
    <property type="entry name" value="DUF5117"/>
</dbReference>
<evidence type="ECO:0000313" key="5">
    <source>
        <dbReference type="EMBL" id="GMF09265.1"/>
    </source>
</evidence>
<feature type="compositionally biased region" description="Polar residues" evidence="1">
    <location>
        <begin position="467"/>
        <end position="482"/>
    </location>
</feature>
<feature type="domain" description="EcxA zinc-binding" evidence="3">
    <location>
        <begin position="526"/>
        <end position="846"/>
    </location>
</feature>
<evidence type="ECO:0000313" key="6">
    <source>
        <dbReference type="Proteomes" id="UP001165083"/>
    </source>
</evidence>
<dbReference type="SUPFAM" id="SSF55486">
    <property type="entry name" value="Metalloproteases ('zincins'), catalytic domain"/>
    <property type="match status" value="1"/>
</dbReference>
<feature type="transmembrane region" description="Helical" evidence="2">
    <location>
        <begin position="60"/>
        <end position="80"/>
    </location>
</feature>
<evidence type="ECO:0000256" key="2">
    <source>
        <dbReference type="SAM" id="Phobius"/>
    </source>
</evidence>
<keyword evidence="6" id="KW-1185">Reference proteome</keyword>
<keyword evidence="2" id="KW-0472">Membrane</keyword>
<dbReference type="Proteomes" id="UP001165083">
    <property type="component" value="Unassembled WGS sequence"/>
</dbReference>
<reference evidence="5" key="1">
    <citation type="submission" date="2023-04" db="EMBL/GenBank/DDBJ databases">
        <title>Phytophthora lilii NBRC 32176.</title>
        <authorList>
            <person name="Ichikawa N."/>
            <person name="Sato H."/>
            <person name="Tonouchi N."/>
        </authorList>
    </citation>
    <scope>NUCLEOTIDE SEQUENCE</scope>
    <source>
        <strain evidence="5">NBRC 32176</strain>
    </source>
</reference>
<dbReference type="EMBL" id="BSXW01000007">
    <property type="protein sequence ID" value="GMF09265.1"/>
    <property type="molecule type" value="Genomic_DNA"/>
</dbReference>
<organism evidence="5 6">
    <name type="scientific">Phytophthora lilii</name>
    <dbReference type="NCBI Taxonomy" id="2077276"/>
    <lineage>
        <taxon>Eukaryota</taxon>
        <taxon>Sar</taxon>
        <taxon>Stramenopiles</taxon>
        <taxon>Oomycota</taxon>
        <taxon>Peronosporomycetes</taxon>
        <taxon>Peronosporales</taxon>
        <taxon>Peronosporaceae</taxon>
        <taxon>Phytophthora</taxon>
    </lineage>
</organism>
<dbReference type="Pfam" id="PF17148">
    <property type="entry name" value="DUF5117"/>
    <property type="match status" value="1"/>
</dbReference>
<dbReference type="CDD" id="cd04276">
    <property type="entry name" value="ZnMc_MMP_like_2"/>
    <property type="match status" value="1"/>
</dbReference>
<dbReference type="PANTHER" id="PTHR38478">
    <property type="entry name" value="PEPTIDASE M1A AND M12B"/>
    <property type="match status" value="1"/>
</dbReference>
<dbReference type="Pfam" id="PF16313">
    <property type="entry name" value="DUF4953"/>
    <property type="match status" value="1"/>
</dbReference>
<keyword evidence="2" id="KW-0812">Transmembrane</keyword>